<dbReference type="InterPro" id="IPR054579">
    <property type="entry name" value="GCE-like_dom"/>
</dbReference>
<keyword evidence="3" id="KW-0378">Hydrolase</keyword>
<evidence type="ECO:0000256" key="1">
    <source>
        <dbReference type="ARBA" id="ARBA00022487"/>
    </source>
</evidence>
<dbReference type="KEGG" id="ttf:THTE_3430"/>
<dbReference type="Gene3D" id="3.40.50.1820">
    <property type="entry name" value="alpha/beta hydrolase"/>
    <property type="match status" value="1"/>
</dbReference>
<dbReference type="InterPro" id="IPR050261">
    <property type="entry name" value="FrsA_esterase"/>
</dbReference>
<keyword evidence="2" id="KW-0732">Signal</keyword>
<dbReference type="SUPFAM" id="SSF69318">
    <property type="entry name" value="Integrin alpha N-terminal domain"/>
    <property type="match status" value="1"/>
</dbReference>
<dbReference type="InterPro" id="IPR028994">
    <property type="entry name" value="Integrin_alpha_N"/>
</dbReference>
<dbReference type="RefSeq" id="WP_168175862.1">
    <property type="nucleotide sequence ID" value="NZ_CP018477.1"/>
</dbReference>
<organism evidence="6 7">
    <name type="scientific">Thermogutta terrifontis</name>
    <dbReference type="NCBI Taxonomy" id="1331910"/>
    <lineage>
        <taxon>Bacteria</taxon>
        <taxon>Pseudomonadati</taxon>
        <taxon>Planctomycetota</taxon>
        <taxon>Planctomycetia</taxon>
        <taxon>Pirellulales</taxon>
        <taxon>Thermoguttaceae</taxon>
        <taxon>Thermogutta</taxon>
    </lineage>
</organism>
<dbReference type="Gene3D" id="2.130.10.130">
    <property type="entry name" value="Integrin alpha, N-terminal"/>
    <property type="match status" value="1"/>
</dbReference>
<evidence type="ECO:0000313" key="7">
    <source>
        <dbReference type="Proteomes" id="UP000215086"/>
    </source>
</evidence>
<proteinExistence type="predicted"/>
<keyword evidence="7" id="KW-1185">Reference proteome</keyword>
<evidence type="ECO:0000256" key="2">
    <source>
        <dbReference type="ARBA" id="ARBA00022729"/>
    </source>
</evidence>
<gene>
    <name evidence="6" type="ORF">THTE_3430</name>
</gene>
<dbReference type="SUPFAM" id="SSF53474">
    <property type="entry name" value="alpha/beta-Hydrolases"/>
    <property type="match status" value="1"/>
</dbReference>
<evidence type="ECO:0000256" key="3">
    <source>
        <dbReference type="ARBA" id="ARBA00022801"/>
    </source>
</evidence>
<keyword evidence="4" id="KW-0812">Transmembrane</keyword>
<sequence length="764" mass="85963">MPQQRQLFARRANGLRLPALGRRGKTVSRLADWAGLLFWIAFLLAGFRSTTVICGEVGFPRFRVHVLDPDAQFCACGVVDVNHDGKLDIVSGGWWYEAPAWKRHFLRDVPVIRGRFDDYSNLILDVDGDGWDDLISANYRSELLLWIRHPGPSLEPWEVREIAKPGPMETGRLYDINGDGQPDVLPNGVKFAAWWEFKRAPDGSVTWHRHDLPAEVAGHGIGFGDVDGDGRGDIVTNRGWWQQKGSPDEPQWAKQPEFELHEDASVPIAVVDVDGDGDSDIVWGRGHNVGLYWLEQRAVNGTRSWVFHAIDTSWSQAHALLITDANHNGRPEVIAGKRYLGHDGRDPGEWNAPVIYAYEYDQNAHVFTRYPIAEAVNVGWGLDPKAADLDGDADVDFVAADRNGLFWFENLGTQGSDDLRLREEDSLWAKQNHQKPLQFVEEDGASRSITSLKEWGYRRWHIRKGMEAVMGGLPGPEMRVSLDVQVVESQDTESYRRIKLTYQADPCDRVPAYLLIPHEIRGRHPAVLCLHQTTSLAKDEPAGTRPGAAYPYAHELACLGYVCVVPDYPSFGEHPYDFRRHAEYASGSMKAIWDNVRALDLLESLPEVDRDRIAVIGHSLGGHNALFTAVFDERIRAVICSCGFTAFHRYYGGKIGPWAQDRYMPRVRDVFGNDPGRMPFDFHEVLAALAPRGVFVNAPLRDDNFDVEGVREVVASAGEVFHLYGAENSLVVIHPDVGHGFTPEIRQQAYDWLNRQFNWKGSPK</sequence>
<dbReference type="EMBL" id="CP018477">
    <property type="protein sequence ID" value="ASV76032.1"/>
    <property type="molecule type" value="Genomic_DNA"/>
</dbReference>
<name>A0A286RJE1_9BACT</name>
<evidence type="ECO:0000313" key="6">
    <source>
        <dbReference type="EMBL" id="ASV76032.1"/>
    </source>
</evidence>
<keyword evidence="4" id="KW-1133">Transmembrane helix</keyword>
<accession>A0A286RJE1</accession>
<dbReference type="Pfam" id="PF13517">
    <property type="entry name" value="FG-GAP_3"/>
    <property type="match status" value="2"/>
</dbReference>
<keyword evidence="1" id="KW-0719">Serine esterase</keyword>
<dbReference type="InterPro" id="IPR013517">
    <property type="entry name" value="FG-GAP"/>
</dbReference>
<feature type="domain" description="4-O-methyl-glucuronoyl methylesterase-like" evidence="5">
    <location>
        <begin position="587"/>
        <end position="724"/>
    </location>
</feature>
<evidence type="ECO:0000259" key="5">
    <source>
        <dbReference type="Pfam" id="PF22244"/>
    </source>
</evidence>
<dbReference type="PANTHER" id="PTHR22946">
    <property type="entry name" value="DIENELACTONE HYDROLASE DOMAIN-CONTAINING PROTEIN-RELATED"/>
    <property type="match status" value="1"/>
</dbReference>
<protein>
    <recommendedName>
        <fullName evidence="5">4-O-methyl-glucuronoyl methylesterase-like domain-containing protein</fullName>
    </recommendedName>
</protein>
<dbReference type="AlphaFoldDB" id="A0A286RJE1"/>
<dbReference type="GO" id="GO:0052689">
    <property type="term" value="F:carboxylic ester hydrolase activity"/>
    <property type="evidence" value="ECO:0007669"/>
    <property type="project" value="UniProtKB-KW"/>
</dbReference>
<dbReference type="Proteomes" id="UP000215086">
    <property type="component" value="Chromosome"/>
</dbReference>
<dbReference type="Pfam" id="PF22244">
    <property type="entry name" value="GCE_fung"/>
    <property type="match status" value="1"/>
</dbReference>
<evidence type="ECO:0000256" key="4">
    <source>
        <dbReference type="SAM" id="Phobius"/>
    </source>
</evidence>
<keyword evidence="4" id="KW-0472">Membrane</keyword>
<feature type="transmembrane region" description="Helical" evidence="4">
    <location>
        <begin position="30"/>
        <end position="47"/>
    </location>
</feature>
<dbReference type="InterPro" id="IPR029058">
    <property type="entry name" value="AB_hydrolase_fold"/>
</dbReference>
<reference evidence="6 7" key="1">
    <citation type="journal article" name="Front. Microbiol.">
        <title>Sugar Metabolism of the First Thermophilic Planctomycete Thermogutta terrifontis: Comparative Genomic and Transcriptomic Approaches.</title>
        <authorList>
            <person name="Elcheninov A.G."/>
            <person name="Menzel P."/>
            <person name="Gudbergsdottir S.R."/>
            <person name="Slesarev A.I."/>
            <person name="Kadnikov V.V."/>
            <person name="Krogh A."/>
            <person name="Bonch-Osmolovskaya E.A."/>
            <person name="Peng X."/>
            <person name="Kublanov I.V."/>
        </authorList>
    </citation>
    <scope>NUCLEOTIDE SEQUENCE [LARGE SCALE GENOMIC DNA]</scope>
    <source>
        <strain evidence="6 7">R1</strain>
    </source>
</reference>